<accession>A0A9X4BI37</accession>
<name>A0A9X4BI37_9GAMM</name>
<comment type="caution">
    <text evidence="1">The sequence shown here is derived from an EMBL/GenBank/DDBJ whole genome shotgun (WGS) entry which is preliminary data.</text>
</comment>
<evidence type="ECO:0000313" key="2">
    <source>
        <dbReference type="Proteomes" id="UP001139971"/>
    </source>
</evidence>
<protein>
    <submittedName>
        <fullName evidence="1">Uncharacterized protein</fullName>
    </submittedName>
</protein>
<dbReference type="AlphaFoldDB" id="A0A9X4BI37"/>
<evidence type="ECO:0000313" key="1">
    <source>
        <dbReference type="EMBL" id="MDC8011817.1"/>
    </source>
</evidence>
<keyword evidence="2" id="KW-1185">Reference proteome</keyword>
<dbReference type="Proteomes" id="UP001139971">
    <property type="component" value="Unassembled WGS sequence"/>
</dbReference>
<dbReference type="RefSeq" id="WP_263545115.1">
    <property type="nucleotide sequence ID" value="NZ_JAOVZO020000003.1"/>
</dbReference>
<reference evidence="1" key="1">
    <citation type="submission" date="2023-02" db="EMBL/GenBank/DDBJ databases">
        <title>Tahibacter soli sp. nov. isolated from soil.</title>
        <authorList>
            <person name="Baek J.H."/>
            <person name="Lee J.K."/>
            <person name="Choi D.G."/>
            <person name="Jeon C.O."/>
        </authorList>
    </citation>
    <scope>NUCLEOTIDE SEQUENCE</scope>
    <source>
        <strain evidence="1">BL</strain>
    </source>
</reference>
<sequence>MDYELTLRSAKHPADVDAGNGDVLPGRPLAEDIAAELRKVGYAHVKVVDLSPLWDIQVSARPKGPVITVFVTVPSKVPREALWTASIASKRGLWARLTGQPEDAETLKLARALESAVRAIGGIEIVEREGNWDK</sequence>
<dbReference type="EMBL" id="JAOVZO020000003">
    <property type="protein sequence ID" value="MDC8011817.1"/>
    <property type="molecule type" value="Genomic_DNA"/>
</dbReference>
<proteinExistence type="predicted"/>
<organism evidence="1 2">
    <name type="scientific">Tahibacter soli</name>
    <dbReference type="NCBI Taxonomy" id="2983605"/>
    <lineage>
        <taxon>Bacteria</taxon>
        <taxon>Pseudomonadati</taxon>
        <taxon>Pseudomonadota</taxon>
        <taxon>Gammaproteobacteria</taxon>
        <taxon>Lysobacterales</taxon>
        <taxon>Rhodanobacteraceae</taxon>
        <taxon>Tahibacter</taxon>
    </lineage>
</organism>
<gene>
    <name evidence="1" type="ORF">OD750_004575</name>
</gene>